<reference evidence="1" key="1">
    <citation type="submission" date="2021-09" db="EMBL/GenBank/DDBJ databases">
        <authorList>
            <consortium name="AG Swart"/>
            <person name="Singh M."/>
            <person name="Singh A."/>
            <person name="Seah K."/>
            <person name="Emmerich C."/>
        </authorList>
    </citation>
    <scope>NUCLEOTIDE SEQUENCE</scope>
    <source>
        <strain evidence="1">ATCC30299</strain>
    </source>
</reference>
<evidence type="ECO:0000313" key="1">
    <source>
        <dbReference type="EMBL" id="CAG9320431.1"/>
    </source>
</evidence>
<evidence type="ECO:0000313" key="2">
    <source>
        <dbReference type="Proteomes" id="UP001162131"/>
    </source>
</evidence>
<dbReference type="Proteomes" id="UP001162131">
    <property type="component" value="Unassembled WGS sequence"/>
</dbReference>
<organism evidence="1 2">
    <name type="scientific">Blepharisma stoltei</name>
    <dbReference type="NCBI Taxonomy" id="1481888"/>
    <lineage>
        <taxon>Eukaryota</taxon>
        <taxon>Sar</taxon>
        <taxon>Alveolata</taxon>
        <taxon>Ciliophora</taxon>
        <taxon>Postciliodesmatophora</taxon>
        <taxon>Heterotrichea</taxon>
        <taxon>Heterotrichida</taxon>
        <taxon>Blepharismidae</taxon>
        <taxon>Blepharisma</taxon>
    </lineage>
</organism>
<keyword evidence="2" id="KW-1185">Reference proteome</keyword>
<protein>
    <submittedName>
        <fullName evidence="1">Uncharacterized protein</fullName>
    </submittedName>
</protein>
<dbReference type="AlphaFoldDB" id="A0AAU9J3Y3"/>
<name>A0AAU9J3Y3_9CILI</name>
<proteinExistence type="predicted"/>
<sequence>MFYNNEKLSRELKYSNSVQSIRASGPANVEKKIKRLSDKLDKGKFLKLADISTGNSREISNPFERRQTPHLSTISSSILPQKVSLTPVNNFFQSRNKSPFLLNRSTIQKKTELDEQVSIKPERKLLVDRKEQRTITQIIDEFDVTWNKSPKRLQENSCMPNMSYLSSCNQHKLSVPNHKICKSRIILKKSQGLTAEKFAQIDKEFRRKENFLKKMENLVVDFSSKTKQMKKFKFREKRTIISQSFEEFTNSLDKFAKEGIKEYQIPVYEKYE</sequence>
<comment type="caution">
    <text evidence="1">The sequence shown here is derived from an EMBL/GenBank/DDBJ whole genome shotgun (WGS) entry which is preliminary data.</text>
</comment>
<dbReference type="EMBL" id="CAJZBQ010000025">
    <property type="protein sequence ID" value="CAG9320431.1"/>
    <property type="molecule type" value="Genomic_DNA"/>
</dbReference>
<gene>
    <name evidence="1" type="ORF">BSTOLATCC_MIC26346</name>
</gene>
<accession>A0AAU9J3Y3</accession>